<proteinExistence type="predicted"/>
<dbReference type="Proteomes" id="UP000245638">
    <property type="component" value="Unassembled WGS sequence"/>
</dbReference>
<gene>
    <name evidence="1" type="ORF">DDW13_04950</name>
</gene>
<dbReference type="AlphaFoldDB" id="A0A2T9X5U4"/>
<comment type="caution">
    <text evidence="1">The sequence shown here is derived from an EMBL/GenBank/DDBJ whole genome shotgun (WGS) entry which is preliminary data.</text>
</comment>
<evidence type="ECO:0000313" key="2">
    <source>
        <dbReference type="Proteomes" id="UP000245638"/>
    </source>
</evidence>
<accession>A0A2T9X5U4</accession>
<dbReference type="EMBL" id="QEFD01000142">
    <property type="protein sequence ID" value="PVU75463.1"/>
    <property type="molecule type" value="Genomic_DNA"/>
</dbReference>
<protein>
    <submittedName>
        <fullName evidence="1">Uncharacterized protein</fullName>
    </submittedName>
</protein>
<sequence length="183" mass="21066">MISDLTSTELILHIPVNERIKLLKKRGVKDFAEELVKELYGRYQYTFNETTKNMILAVVNSYLKMKDLRRGPIIYSPIYLPLPEAYPDAIAGNAVIEIKPEENLQYATLQVLFYARALIKSKIFRRVRPLIISVAHDGESKITGINVYSVLFMHMPIITEAEARIILREIFRELAGKLNVRNS</sequence>
<organism evidence="1 2">
    <name type="scientific">Acidianus hospitalis</name>
    <dbReference type="NCBI Taxonomy" id="563177"/>
    <lineage>
        <taxon>Archaea</taxon>
        <taxon>Thermoproteota</taxon>
        <taxon>Thermoprotei</taxon>
        <taxon>Sulfolobales</taxon>
        <taxon>Sulfolobaceae</taxon>
        <taxon>Acidianus</taxon>
    </lineage>
</organism>
<reference evidence="1 2" key="1">
    <citation type="journal article" date="2015" name="Appl. Environ. Microbiol.">
        <title>Nanoarchaeota, Their Sulfolobales Host, and Nanoarchaeota Virus Distribution across Yellowstone National Park Hot Springs.</title>
        <authorList>
            <person name="Munson-McGee J.H."/>
            <person name="Field E.K."/>
            <person name="Bateson M."/>
            <person name="Rooney C."/>
            <person name="Stepanauskas R."/>
            <person name="Young M.J."/>
        </authorList>
    </citation>
    <scope>NUCLEOTIDE SEQUENCE [LARGE SCALE GENOMIC DNA]</scope>
    <source>
        <strain evidence="1">SCGC AC-742_N10</strain>
    </source>
</reference>
<evidence type="ECO:0000313" key="1">
    <source>
        <dbReference type="EMBL" id="PVU75463.1"/>
    </source>
</evidence>
<name>A0A2T9X5U4_9CREN</name>